<dbReference type="CDD" id="cd03801">
    <property type="entry name" value="GT4_PimA-like"/>
    <property type="match status" value="1"/>
</dbReference>
<sequence>MGEIKVLHCIHSVSWGGLEIYTAELVQKLAEMGVKQMVLCSAESRVSEQLRLGGVEVISVTSDKISKLSEARLIRKLIKRHGFTHLHSHTRWDMWACALALFGRKDIKHVYNLYMNAPPKQDMVHRWLFSKVDVLCSSSENILQDVKKNFPIAPEKIRLVRYGRKTEIYKPNPSARKALREEMAVRPNQIVFGTLCRIDPGKGVRELVQALEYLNDQELSRMQLWVVGDPTILGKNSDGSTAFEGPSKELNDWIQDKTENPRYTQHLIRIPFQKEYISYIDALDVFVLASYNETYSLSVLDSMMMGKPVIGTNAGGTSEQVGHNERGLLVEPEDAKSIAEAIRHYLKHPEVIGLQGKKAQEWALMNHNWEKTQATYLDLYKSL</sequence>
<evidence type="ECO:0000259" key="2">
    <source>
        <dbReference type="Pfam" id="PF13439"/>
    </source>
</evidence>
<organism evidence="3 4">
    <name type="scientific">Bdellovibrio reynosensis</name>
    <dbReference type="NCBI Taxonomy" id="2835041"/>
    <lineage>
        <taxon>Bacteria</taxon>
        <taxon>Pseudomonadati</taxon>
        <taxon>Bdellovibrionota</taxon>
        <taxon>Bdellovibrionia</taxon>
        <taxon>Bdellovibrionales</taxon>
        <taxon>Pseudobdellovibrionaceae</taxon>
        <taxon>Bdellovibrio</taxon>
    </lineage>
</organism>
<name>A0ABY4CIQ5_9BACT</name>
<protein>
    <submittedName>
        <fullName evidence="3">Glycosyltransferase family 4 protein</fullName>
    </submittedName>
</protein>
<accession>A0ABY4CIQ5</accession>
<dbReference type="Pfam" id="PF13439">
    <property type="entry name" value="Glyco_transf_4"/>
    <property type="match status" value="1"/>
</dbReference>
<feature type="domain" description="Glycosyl transferase family 1" evidence="1">
    <location>
        <begin position="177"/>
        <end position="350"/>
    </location>
</feature>
<dbReference type="EMBL" id="CP093442">
    <property type="protein sequence ID" value="UOF02110.1"/>
    <property type="molecule type" value="Genomic_DNA"/>
</dbReference>
<dbReference type="Gene3D" id="3.40.50.2000">
    <property type="entry name" value="Glycogen Phosphorylase B"/>
    <property type="match status" value="2"/>
</dbReference>
<dbReference type="InterPro" id="IPR028098">
    <property type="entry name" value="Glyco_trans_4-like_N"/>
</dbReference>
<reference evidence="3" key="1">
    <citation type="submission" date="2022-03" db="EMBL/GenBank/DDBJ databases">
        <title>Genome Identification and Characterization of new species Bdellovibrio reynosense LBG001 sp. nov. from a Mexico soil sample.</title>
        <authorList>
            <person name="Camilli A."/>
            <person name="Ajao Y."/>
            <person name="Guo X."/>
        </authorList>
    </citation>
    <scope>NUCLEOTIDE SEQUENCE</scope>
    <source>
        <strain evidence="3">LBG001</strain>
    </source>
</reference>
<dbReference type="InterPro" id="IPR050194">
    <property type="entry name" value="Glycosyltransferase_grp1"/>
</dbReference>
<evidence type="ECO:0000313" key="3">
    <source>
        <dbReference type="EMBL" id="UOF02110.1"/>
    </source>
</evidence>
<evidence type="ECO:0000259" key="1">
    <source>
        <dbReference type="Pfam" id="PF00534"/>
    </source>
</evidence>
<dbReference type="InterPro" id="IPR001296">
    <property type="entry name" value="Glyco_trans_1"/>
</dbReference>
<dbReference type="Pfam" id="PF00534">
    <property type="entry name" value="Glycos_transf_1"/>
    <property type="match status" value="1"/>
</dbReference>
<dbReference type="PANTHER" id="PTHR45947:SF3">
    <property type="entry name" value="SULFOQUINOVOSYL TRANSFERASE SQD2"/>
    <property type="match status" value="1"/>
</dbReference>
<evidence type="ECO:0000313" key="4">
    <source>
        <dbReference type="Proteomes" id="UP000830116"/>
    </source>
</evidence>
<dbReference type="Proteomes" id="UP000830116">
    <property type="component" value="Chromosome"/>
</dbReference>
<feature type="domain" description="Glycosyltransferase subfamily 4-like N-terminal" evidence="2">
    <location>
        <begin position="15"/>
        <end position="163"/>
    </location>
</feature>
<dbReference type="RefSeq" id="WP_243538815.1">
    <property type="nucleotide sequence ID" value="NZ_CP093442.1"/>
</dbReference>
<dbReference type="SUPFAM" id="SSF53756">
    <property type="entry name" value="UDP-Glycosyltransferase/glycogen phosphorylase"/>
    <property type="match status" value="1"/>
</dbReference>
<keyword evidence="4" id="KW-1185">Reference proteome</keyword>
<gene>
    <name evidence="3" type="ORF">MNR06_03970</name>
</gene>
<dbReference type="PANTHER" id="PTHR45947">
    <property type="entry name" value="SULFOQUINOVOSYL TRANSFERASE SQD2"/>
    <property type="match status" value="1"/>
</dbReference>
<proteinExistence type="predicted"/>